<dbReference type="Gene3D" id="3.30.70.330">
    <property type="match status" value="1"/>
</dbReference>
<evidence type="ECO:0000256" key="6">
    <source>
        <dbReference type="PROSITE-ProRule" id="PRU00176"/>
    </source>
</evidence>
<dbReference type="GO" id="GO:0071541">
    <property type="term" value="C:eukaryotic translation initiation factor 3 complex, eIF3m"/>
    <property type="evidence" value="ECO:0007669"/>
    <property type="project" value="EnsemblFungi"/>
</dbReference>
<dbReference type="GO" id="GO:0002188">
    <property type="term" value="P:translation reinitiation"/>
    <property type="evidence" value="ECO:0007669"/>
    <property type="project" value="EnsemblFungi"/>
</dbReference>
<dbReference type="GeneID" id="30965760"/>
<keyword evidence="2 5" id="KW-0396">Initiation factor</keyword>
<dbReference type="Pfam" id="PF00076">
    <property type="entry name" value="RRM_1"/>
    <property type="match status" value="1"/>
</dbReference>
<feature type="region of interest" description="Disordered" evidence="7">
    <location>
        <begin position="1"/>
        <end position="23"/>
    </location>
</feature>
<dbReference type="InterPro" id="IPR012677">
    <property type="entry name" value="Nucleotide-bd_a/b_plait_sf"/>
</dbReference>
<keyword evidence="3 6" id="KW-0694">RNA-binding</keyword>
<evidence type="ECO:0000256" key="2">
    <source>
        <dbReference type="ARBA" id="ARBA00022540"/>
    </source>
</evidence>
<accession>A0A1D2V997</accession>
<proteinExistence type="inferred from homology"/>
<dbReference type="AlphaFoldDB" id="A0A1D2V997"/>
<dbReference type="PIRSF" id="PIRSF037949">
    <property type="entry name" value="Transl_init_eIF-3_RNA-bind"/>
    <property type="match status" value="1"/>
</dbReference>
<dbReference type="InterPro" id="IPR034240">
    <property type="entry name" value="eIF3G_RRM"/>
</dbReference>
<dbReference type="InterPro" id="IPR000504">
    <property type="entry name" value="RRM_dom"/>
</dbReference>
<dbReference type="GO" id="GO:0016282">
    <property type="term" value="C:eukaryotic 43S preinitiation complex"/>
    <property type="evidence" value="ECO:0007669"/>
    <property type="project" value="UniProtKB-UniRule"/>
</dbReference>
<dbReference type="InterPro" id="IPR024675">
    <property type="entry name" value="eIF3g_N"/>
</dbReference>
<evidence type="ECO:0000256" key="5">
    <source>
        <dbReference type="HAMAP-Rule" id="MF_03006"/>
    </source>
</evidence>
<dbReference type="SMART" id="SM00360">
    <property type="entry name" value="RRM"/>
    <property type="match status" value="1"/>
</dbReference>
<name>A0A1D2V997_9ASCO</name>
<feature type="region of interest" description="Disordered" evidence="7">
    <location>
        <begin position="134"/>
        <end position="203"/>
    </location>
</feature>
<dbReference type="Proteomes" id="UP000095038">
    <property type="component" value="Unassembled WGS sequence"/>
</dbReference>
<dbReference type="Pfam" id="PF12353">
    <property type="entry name" value="eIF3g"/>
    <property type="match status" value="1"/>
</dbReference>
<dbReference type="InterPro" id="IPR035979">
    <property type="entry name" value="RBD_domain_sf"/>
</dbReference>
<comment type="similarity">
    <text evidence="5">Belongs to the eIF-3 subunit G family.</text>
</comment>
<dbReference type="InParanoid" id="A0A1D2V997"/>
<feature type="compositionally biased region" description="Basic and acidic residues" evidence="7">
    <location>
        <begin position="98"/>
        <end position="109"/>
    </location>
</feature>
<dbReference type="GO" id="GO:0043614">
    <property type="term" value="C:multi-eIF complex"/>
    <property type="evidence" value="ECO:0007669"/>
    <property type="project" value="EnsemblFungi"/>
</dbReference>
<dbReference type="FunCoup" id="A0A1D2V997">
    <property type="interactions" value="1126"/>
</dbReference>
<evidence type="ECO:0000256" key="7">
    <source>
        <dbReference type="SAM" id="MobiDB-lite"/>
    </source>
</evidence>
<evidence type="ECO:0000256" key="1">
    <source>
        <dbReference type="ARBA" id="ARBA00022490"/>
    </source>
</evidence>
<comment type="function">
    <text evidence="5">RNA-binding component of the eukaryotic translation initiation factor 3 (eIF-3) complex, which is involved in protein synthesis of a specialized repertoire of mRNAs and, together with other initiation factors, stimulates binding of mRNA and methionyl-tRNAi to the 40S ribosome. The eIF-3 complex specifically targets and initiates translation of a subset of mRNAs involved in cell proliferation. This subunit can bind 18S rRNA.</text>
</comment>
<dbReference type="OrthoDB" id="639027at2759"/>
<dbReference type="GO" id="GO:0071540">
    <property type="term" value="C:eukaryotic translation initiation factor 3 complex, eIF3e"/>
    <property type="evidence" value="ECO:0007669"/>
    <property type="project" value="EnsemblFungi"/>
</dbReference>
<dbReference type="SUPFAM" id="SSF54928">
    <property type="entry name" value="RNA-binding domain, RBD"/>
    <property type="match status" value="1"/>
</dbReference>
<evidence type="ECO:0000256" key="3">
    <source>
        <dbReference type="ARBA" id="ARBA00022884"/>
    </source>
</evidence>
<evidence type="ECO:0000313" key="10">
    <source>
        <dbReference type="Proteomes" id="UP000095038"/>
    </source>
</evidence>
<organism evidence="9 10">
    <name type="scientific">Ascoidea rubescens DSM 1968</name>
    <dbReference type="NCBI Taxonomy" id="1344418"/>
    <lineage>
        <taxon>Eukaryota</taxon>
        <taxon>Fungi</taxon>
        <taxon>Dikarya</taxon>
        <taxon>Ascomycota</taxon>
        <taxon>Saccharomycotina</taxon>
        <taxon>Saccharomycetes</taxon>
        <taxon>Ascoideaceae</taxon>
        <taxon>Ascoidea</taxon>
    </lineage>
</organism>
<keyword evidence="4 5" id="KW-0648">Protein biosynthesis</keyword>
<dbReference type="GO" id="GO:0006415">
    <property type="term" value="P:translational termination"/>
    <property type="evidence" value="ECO:0007669"/>
    <property type="project" value="EnsemblFungi"/>
</dbReference>
<dbReference type="PROSITE" id="PS50102">
    <property type="entry name" value="RRM"/>
    <property type="match status" value="1"/>
</dbReference>
<dbReference type="HAMAP" id="MF_03006">
    <property type="entry name" value="eIF3g"/>
    <property type="match status" value="1"/>
</dbReference>
<dbReference type="CDD" id="cd12408">
    <property type="entry name" value="RRM_eIF3G_like"/>
    <property type="match status" value="1"/>
</dbReference>
<dbReference type="InterPro" id="IPR017334">
    <property type="entry name" value="eIF3_g"/>
</dbReference>
<dbReference type="RefSeq" id="XP_020044330.1">
    <property type="nucleotide sequence ID" value="XM_020192124.1"/>
</dbReference>
<dbReference type="GO" id="GO:0001732">
    <property type="term" value="P:formation of cytoplasmic translation initiation complex"/>
    <property type="evidence" value="ECO:0007669"/>
    <property type="project" value="UniProtKB-UniRule"/>
</dbReference>
<dbReference type="GO" id="GO:0003723">
    <property type="term" value="F:RNA binding"/>
    <property type="evidence" value="ECO:0007669"/>
    <property type="project" value="UniProtKB-UniRule"/>
</dbReference>
<reference evidence="10" key="1">
    <citation type="submission" date="2016-05" db="EMBL/GenBank/DDBJ databases">
        <title>Comparative genomics of biotechnologically important yeasts.</title>
        <authorList>
            <consortium name="DOE Joint Genome Institute"/>
            <person name="Riley R."/>
            <person name="Haridas S."/>
            <person name="Wolfe K.H."/>
            <person name="Lopes M.R."/>
            <person name="Hittinger C.T."/>
            <person name="Goker M."/>
            <person name="Salamov A."/>
            <person name="Wisecaver J."/>
            <person name="Long T.M."/>
            <person name="Aerts A.L."/>
            <person name="Barry K."/>
            <person name="Choi C."/>
            <person name="Clum A."/>
            <person name="Coughlan A.Y."/>
            <person name="Deshpande S."/>
            <person name="Douglass A.P."/>
            <person name="Hanson S.J."/>
            <person name="Klenk H.-P."/>
            <person name="Labutti K."/>
            <person name="Lapidus A."/>
            <person name="Lindquist E."/>
            <person name="Lipzen A."/>
            <person name="Meier-Kolthoff J.P."/>
            <person name="Ohm R.A."/>
            <person name="Otillar R.P."/>
            <person name="Pangilinan J."/>
            <person name="Peng Y."/>
            <person name="Rokas A."/>
            <person name="Rosa C.A."/>
            <person name="Scheuner C."/>
            <person name="Sibirny A.A."/>
            <person name="Slot J.C."/>
            <person name="Stielow J.B."/>
            <person name="Sun H."/>
            <person name="Kurtzman C.P."/>
            <person name="Blackwell M."/>
            <person name="Grigoriev I.V."/>
            <person name="Jeffries T.W."/>
        </authorList>
    </citation>
    <scope>NUCLEOTIDE SEQUENCE [LARGE SCALE GENOMIC DNA]</scope>
    <source>
        <strain evidence="10">DSM 1968</strain>
    </source>
</reference>
<dbReference type="STRING" id="1344418.A0A1D2V997"/>
<feature type="domain" description="RRM" evidence="8">
    <location>
        <begin position="203"/>
        <end position="282"/>
    </location>
</feature>
<keyword evidence="1 5" id="KW-0963">Cytoplasm</keyword>
<dbReference type="GO" id="GO:0033290">
    <property type="term" value="C:eukaryotic 48S preinitiation complex"/>
    <property type="evidence" value="ECO:0007669"/>
    <property type="project" value="UniProtKB-UniRule"/>
</dbReference>
<comment type="subunit">
    <text evidence="5">Component of the eukaryotic translation initiation factor 3 (eIF-3) complex.</text>
</comment>
<evidence type="ECO:0000313" key="9">
    <source>
        <dbReference type="EMBL" id="ODV58023.1"/>
    </source>
</evidence>
<comment type="subcellular location">
    <subcellularLocation>
        <location evidence="5">Cytoplasm</location>
    </subcellularLocation>
</comment>
<evidence type="ECO:0000259" key="8">
    <source>
        <dbReference type="PROSITE" id="PS50102"/>
    </source>
</evidence>
<dbReference type="GO" id="GO:0003743">
    <property type="term" value="F:translation initiation factor activity"/>
    <property type="evidence" value="ECO:0007669"/>
    <property type="project" value="UniProtKB-UniRule"/>
</dbReference>
<sequence>MHKSKWADAEDELPSPEVIKNPDGTKTVISYRYNDQNKKVKITQKIKDVVIKEHVHPLVAERKKWAKYGEEKGNPVGPDIRTTQLGEPVNLILSSSWREAEKEEEKKAQENPAGKKAQRIVCRLCKGDHFTTKCPFKETMGAPESIEGNNAEPLNPQSPETSAEKTAKGGYVPPHLRKRNKDGSPATPSLGSGSRYGERDDSTTLRVSQLNEIVTDIMIKNELFANHGPLTRVTLVKNKETGKSKGLAYVAFPTVEAAQRAMEDLDGRGYHSLILHIEFSKPRK</sequence>
<feature type="region of interest" description="Disordered" evidence="7">
    <location>
        <begin position="96"/>
        <end position="117"/>
    </location>
</feature>
<protein>
    <recommendedName>
        <fullName evidence="5">Eukaryotic translation initiation factor 3 subunit G</fullName>
        <shortName evidence="5">eIF3g</shortName>
    </recommendedName>
    <alternativeName>
        <fullName evidence="5">Eukaryotic translation initiation factor 3 RNA-binding subunit</fullName>
        <shortName evidence="5">eIF-3 RNA-binding subunit</shortName>
    </alternativeName>
    <alternativeName>
        <fullName evidence="5">Translation initiation factor eIF3 p33 subunit homolog</fullName>
        <shortName evidence="5">eIF3 p33 homolog</shortName>
    </alternativeName>
</protein>
<dbReference type="EMBL" id="KV454495">
    <property type="protein sequence ID" value="ODV58023.1"/>
    <property type="molecule type" value="Genomic_DNA"/>
</dbReference>
<gene>
    <name evidence="5" type="primary">TIF35</name>
    <name evidence="9" type="ORF">ASCRUDRAFT_72888</name>
</gene>
<dbReference type="PANTHER" id="PTHR10352">
    <property type="entry name" value="EUKARYOTIC TRANSLATION INITIATION FACTOR 3 SUBUNIT G"/>
    <property type="match status" value="1"/>
</dbReference>
<dbReference type="CDD" id="cd12933">
    <property type="entry name" value="eIF3G"/>
    <property type="match status" value="1"/>
</dbReference>
<evidence type="ECO:0000256" key="4">
    <source>
        <dbReference type="ARBA" id="ARBA00022917"/>
    </source>
</evidence>
<keyword evidence="10" id="KW-1185">Reference proteome</keyword>